<feature type="region of interest" description="Disordered" evidence="3">
    <location>
        <begin position="15"/>
        <end position="55"/>
    </location>
</feature>
<organism evidence="5 6">
    <name type="scientific">Carya illinoinensis</name>
    <name type="common">Pecan</name>
    <dbReference type="NCBI Taxonomy" id="32201"/>
    <lineage>
        <taxon>Eukaryota</taxon>
        <taxon>Viridiplantae</taxon>
        <taxon>Streptophyta</taxon>
        <taxon>Embryophyta</taxon>
        <taxon>Tracheophyta</taxon>
        <taxon>Spermatophyta</taxon>
        <taxon>Magnoliopsida</taxon>
        <taxon>eudicotyledons</taxon>
        <taxon>Gunneridae</taxon>
        <taxon>Pentapetalae</taxon>
        <taxon>rosids</taxon>
        <taxon>fabids</taxon>
        <taxon>Fagales</taxon>
        <taxon>Juglandaceae</taxon>
        <taxon>Carya</taxon>
    </lineage>
</organism>
<feature type="compositionally biased region" description="Basic and acidic residues" evidence="3">
    <location>
        <begin position="15"/>
        <end position="26"/>
    </location>
</feature>
<dbReference type="EMBL" id="CM031833">
    <property type="protein sequence ID" value="KAG6694645.1"/>
    <property type="molecule type" value="Genomic_DNA"/>
</dbReference>
<accession>A0A922E142</accession>
<dbReference type="Pfam" id="PF06943">
    <property type="entry name" value="zf-LSD1"/>
    <property type="match status" value="2"/>
</dbReference>
<protein>
    <recommendedName>
        <fullName evidence="4">Zinc finger LSD1-type domain-containing protein</fullName>
    </recommendedName>
</protein>
<comment type="subcellular location">
    <subcellularLocation>
        <location evidence="1">Nucleus</location>
    </subcellularLocation>
</comment>
<comment type="caution">
    <text evidence="5">The sequence shown here is derived from an EMBL/GenBank/DDBJ whole genome shotgun (WGS) entry which is preliminary data.</text>
</comment>
<dbReference type="InterPro" id="IPR040319">
    <property type="entry name" value="LSD1-like"/>
</dbReference>
<evidence type="ECO:0000256" key="2">
    <source>
        <dbReference type="ARBA" id="ARBA00023242"/>
    </source>
</evidence>
<dbReference type="PANTHER" id="PTHR31747">
    <property type="entry name" value="PROTEIN LSD1"/>
    <property type="match status" value="1"/>
</dbReference>
<gene>
    <name evidence="5" type="ORF">I3842_09G059400</name>
</gene>
<sequence length="139" mass="15817">MPHCRYRLRRERVRERERVRMESKEVEAEEDEGPPPGWQSIPLPSSQSPPQPPLSEMAQMVCGSCRRLLKYPRGAKHVKCSCCDTVNLVLEAHEVGQVKCGSCEVLLMYPYGASSVKCSSCTFVTEITEHNRRPPWSVQ</sequence>
<evidence type="ECO:0000313" key="5">
    <source>
        <dbReference type="EMBL" id="KAG6694645.1"/>
    </source>
</evidence>
<proteinExistence type="predicted"/>
<keyword evidence="2" id="KW-0539">Nucleus</keyword>
<evidence type="ECO:0000256" key="3">
    <source>
        <dbReference type="SAM" id="MobiDB-lite"/>
    </source>
</evidence>
<evidence type="ECO:0000256" key="1">
    <source>
        <dbReference type="ARBA" id="ARBA00004123"/>
    </source>
</evidence>
<dbReference type="NCBIfam" id="TIGR01053">
    <property type="entry name" value="LSD1"/>
    <property type="match status" value="2"/>
</dbReference>
<dbReference type="GO" id="GO:0005634">
    <property type="term" value="C:nucleus"/>
    <property type="evidence" value="ECO:0007669"/>
    <property type="project" value="UniProtKB-SubCell"/>
</dbReference>
<feature type="domain" description="Zinc finger LSD1-type" evidence="4">
    <location>
        <begin position="62"/>
        <end position="86"/>
    </location>
</feature>
<dbReference type="InterPro" id="IPR005735">
    <property type="entry name" value="Znf_LSD1"/>
</dbReference>
<dbReference type="Proteomes" id="UP000811246">
    <property type="component" value="Chromosome 9"/>
</dbReference>
<name>A0A922E142_CARIL</name>
<evidence type="ECO:0000259" key="4">
    <source>
        <dbReference type="Pfam" id="PF06943"/>
    </source>
</evidence>
<dbReference type="PANTHER" id="PTHR31747:SF17">
    <property type="entry name" value="PROTEIN LOL2"/>
    <property type="match status" value="1"/>
</dbReference>
<reference evidence="5" key="1">
    <citation type="submission" date="2021-01" db="EMBL/GenBank/DDBJ databases">
        <authorList>
            <person name="Lovell J.T."/>
            <person name="Bentley N."/>
            <person name="Bhattarai G."/>
            <person name="Jenkins J.W."/>
            <person name="Sreedasyam A."/>
            <person name="Alarcon Y."/>
            <person name="Bock C."/>
            <person name="Boston L."/>
            <person name="Carlson J."/>
            <person name="Cervantes K."/>
            <person name="Clermont K."/>
            <person name="Krom N."/>
            <person name="Kubenka K."/>
            <person name="Mamidi S."/>
            <person name="Mattison C."/>
            <person name="Monteros M."/>
            <person name="Pisani C."/>
            <person name="Plott C."/>
            <person name="Rajasekar S."/>
            <person name="Rhein H.S."/>
            <person name="Rohla C."/>
            <person name="Song M."/>
            <person name="Hilaire R.S."/>
            <person name="Shu S."/>
            <person name="Wells L."/>
            <person name="Wang X."/>
            <person name="Webber J."/>
            <person name="Heerema R.J."/>
            <person name="Klein P."/>
            <person name="Conner P."/>
            <person name="Grauke L."/>
            <person name="Grimwood J."/>
            <person name="Schmutz J."/>
            <person name="Randall J.J."/>
        </authorList>
    </citation>
    <scope>NUCLEOTIDE SEQUENCE</scope>
    <source>
        <tissue evidence="5">Leaf</tissue>
    </source>
</reference>
<evidence type="ECO:0000313" key="6">
    <source>
        <dbReference type="Proteomes" id="UP000811246"/>
    </source>
</evidence>
<dbReference type="AlphaFoldDB" id="A0A922E142"/>
<feature type="domain" description="Zinc finger LSD1-type" evidence="4">
    <location>
        <begin position="100"/>
        <end position="124"/>
    </location>
</feature>